<dbReference type="Proteomes" id="UP001156882">
    <property type="component" value="Unassembled WGS sequence"/>
</dbReference>
<comment type="similarity">
    <text evidence="2 3">Belongs to the pyridoxal phosphate-binding protein YggS/PROSC family.</text>
</comment>
<dbReference type="InterPro" id="IPR001608">
    <property type="entry name" value="Ala_racemase_N"/>
</dbReference>
<feature type="modified residue" description="N6-(pyridoxal phosphate)lysine" evidence="2">
    <location>
        <position position="36"/>
    </location>
</feature>
<dbReference type="PANTHER" id="PTHR10146">
    <property type="entry name" value="PROLINE SYNTHETASE CO-TRANSCRIBED BACTERIAL HOMOLOG PROTEIN"/>
    <property type="match status" value="1"/>
</dbReference>
<comment type="function">
    <text evidence="2">Pyridoxal 5'-phosphate (PLP)-binding protein, which is involved in PLP homeostasis.</text>
</comment>
<proteinExistence type="inferred from homology"/>
<dbReference type="EMBL" id="BSPC01000059">
    <property type="protein sequence ID" value="GLS22330.1"/>
    <property type="molecule type" value="Genomic_DNA"/>
</dbReference>
<keyword evidence="1 2" id="KW-0663">Pyridoxal phosphate</keyword>
<comment type="caution">
    <text evidence="5">The sequence shown here is derived from an EMBL/GenBank/DDBJ whole genome shotgun (WGS) entry which is preliminary data.</text>
</comment>
<evidence type="ECO:0000256" key="2">
    <source>
        <dbReference type="HAMAP-Rule" id="MF_02087"/>
    </source>
</evidence>
<dbReference type="InterPro" id="IPR029066">
    <property type="entry name" value="PLP-binding_barrel"/>
</dbReference>
<name>A0ABQ6CTL8_9HYPH</name>
<dbReference type="HAMAP" id="MF_02087">
    <property type="entry name" value="PLP_homeostasis"/>
    <property type="match status" value="1"/>
</dbReference>
<dbReference type="Gene3D" id="3.20.20.10">
    <property type="entry name" value="Alanine racemase"/>
    <property type="match status" value="1"/>
</dbReference>
<dbReference type="Pfam" id="PF01168">
    <property type="entry name" value="Ala_racemase_N"/>
    <property type="match status" value="1"/>
</dbReference>
<keyword evidence="6" id="KW-1185">Reference proteome</keyword>
<dbReference type="CDD" id="cd00635">
    <property type="entry name" value="PLPDE_III_YBL036c_like"/>
    <property type="match status" value="1"/>
</dbReference>
<evidence type="ECO:0000256" key="1">
    <source>
        <dbReference type="ARBA" id="ARBA00022898"/>
    </source>
</evidence>
<gene>
    <name evidence="5" type="ORF">GCM10007874_53480</name>
</gene>
<protein>
    <recommendedName>
        <fullName evidence="2">Pyridoxal phosphate homeostasis protein</fullName>
        <shortName evidence="2">PLP homeostasis protein</shortName>
    </recommendedName>
</protein>
<evidence type="ECO:0000313" key="5">
    <source>
        <dbReference type="EMBL" id="GLS22330.1"/>
    </source>
</evidence>
<feature type="domain" description="Alanine racemase N-terminal" evidence="4">
    <location>
        <begin position="27"/>
        <end position="219"/>
    </location>
</feature>
<evidence type="ECO:0000256" key="3">
    <source>
        <dbReference type="RuleBase" id="RU004514"/>
    </source>
</evidence>
<dbReference type="NCBIfam" id="TIGR00044">
    <property type="entry name" value="YggS family pyridoxal phosphate-dependent enzyme"/>
    <property type="match status" value="1"/>
</dbReference>
<dbReference type="PIRSF" id="PIRSF004848">
    <property type="entry name" value="YBL036c_PLPDEIII"/>
    <property type="match status" value="1"/>
</dbReference>
<dbReference type="SUPFAM" id="SSF51419">
    <property type="entry name" value="PLP-binding barrel"/>
    <property type="match status" value="1"/>
</dbReference>
<reference evidence="6" key="1">
    <citation type="journal article" date="2019" name="Int. J. Syst. Evol. Microbiol.">
        <title>The Global Catalogue of Microorganisms (GCM) 10K type strain sequencing project: providing services to taxonomists for standard genome sequencing and annotation.</title>
        <authorList>
            <consortium name="The Broad Institute Genomics Platform"/>
            <consortium name="The Broad Institute Genome Sequencing Center for Infectious Disease"/>
            <person name="Wu L."/>
            <person name="Ma J."/>
        </authorList>
    </citation>
    <scope>NUCLEOTIDE SEQUENCE [LARGE SCALE GENOMIC DNA]</scope>
    <source>
        <strain evidence="6">NBRC 101365</strain>
    </source>
</reference>
<dbReference type="InterPro" id="IPR011078">
    <property type="entry name" value="PyrdxlP_homeostasis"/>
</dbReference>
<dbReference type="PANTHER" id="PTHR10146:SF14">
    <property type="entry name" value="PYRIDOXAL PHOSPHATE HOMEOSTASIS PROTEIN"/>
    <property type="match status" value="1"/>
</dbReference>
<dbReference type="RefSeq" id="WP_284315299.1">
    <property type="nucleotide sequence ID" value="NZ_BSPC01000059.1"/>
</dbReference>
<sequence length="220" mass="23569">MSDATARLAEVRLAIARAEADAHRPAGSVTLVAVSKTFGPEAIEPVLASGQRVFGENRVQEAQGKWPDMKERYPDIELHLIGPLQSNKAKEAVALFDVIHTVDRPSIAQALAREIARQGKAPRLLVQVNTGEEEQKAGVIPQEADAFIAACRQEHGLEIEGLMCIPPVDQSPGPHFALLAKIARRNGLTVLSMGMSGDFETAIEVGATHVRVGSAIFGAR</sequence>
<evidence type="ECO:0000259" key="4">
    <source>
        <dbReference type="Pfam" id="PF01168"/>
    </source>
</evidence>
<accession>A0ABQ6CTL8</accession>
<evidence type="ECO:0000313" key="6">
    <source>
        <dbReference type="Proteomes" id="UP001156882"/>
    </source>
</evidence>
<organism evidence="5 6">
    <name type="scientific">Labrys miyagiensis</name>
    <dbReference type="NCBI Taxonomy" id="346912"/>
    <lineage>
        <taxon>Bacteria</taxon>
        <taxon>Pseudomonadati</taxon>
        <taxon>Pseudomonadota</taxon>
        <taxon>Alphaproteobacteria</taxon>
        <taxon>Hyphomicrobiales</taxon>
        <taxon>Xanthobacteraceae</taxon>
        <taxon>Labrys</taxon>
    </lineage>
</organism>